<evidence type="ECO:0000259" key="6">
    <source>
        <dbReference type="Pfam" id="PF08244"/>
    </source>
</evidence>
<evidence type="ECO:0000256" key="2">
    <source>
        <dbReference type="ARBA" id="ARBA00012758"/>
    </source>
</evidence>
<dbReference type="InterPro" id="IPR001362">
    <property type="entry name" value="Glyco_hydro_32"/>
</dbReference>
<proteinExistence type="inferred from homology"/>
<dbReference type="InterPro" id="IPR023296">
    <property type="entry name" value="Glyco_hydro_beta-prop_sf"/>
</dbReference>
<dbReference type="SMART" id="SM00640">
    <property type="entry name" value="Glyco_32"/>
    <property type="match status" value="1"/>
</dbReference>
<dbReference type="GO" id="GO:0004564">
    <property type="term" value="F:beta-fructofuranosidase activity"/>
    <property type="evidence" value="ECO:0007669"/>
    <property type="project" value="UniProtKB-EC"/>
</dbReference>
<evidence type="ECO:0000256" key="3">
    <source>
        <dbReference type="ARBA" id="ARBA00022801"/>
    </source>
</evidence>
<dbReference type="SUPFAM" id="SSF75005">
    <property type="entry name" value="Arabinanase/levansucrase/invertase"/>
    <property type="match status" value="1"/>
</dbReference>
<reference evidence="7 8" key="1">
    <citation type="journal article" date="2016" name="Sci. Rep.">
        <title>Metabolic traits of an uncultured archaeal lineage -MSBL1- from brine pools of the Red Sea.</title>
        <authorList>
            <person name="Mwirichia R."/>
            <person name="Alam I."/>
            <person name="Rashid M."/>
            <person name="Vinu M."/>
            <person name="Ba-Alawi W."/>
            <person name="Anthony Kamau A."/>
            <person name="Kamanda Ngugi D."/>
            <person name="Goker M."/>
            <person name="Klenk H.P."/>
            <person name="Bajic V."/>
            <person name="Stingl U."/>
        </authorList>
    </citation>
    <scope>NUCLEOTIDE SEQUENCE [LARGE SCALE GENOMIC DNA]</scope>
    <source>
        <strain evidence="7">SCGC-AAA259O05</strain>
    </source>
</reference>
<comment type="caution">
    <text evidence="7">The sequence shown here is derived from an EMBL/GenBank/DDBJ whole genome shotgun (WGS) entry which is preliminary data.</text>
</comment>
<dbReference type="GO" id="GO:0005975">
    <property type="term" value="P:carbohydrate metabolic process"/>
    <property type="evidence" value="ECO:0007669"/>
    <property type="project" value="InterPro"/>
</dbReference>
<dbReference type="SUPFAM" id="SSF49899">
    <property type="entry name" value="Concanavalin A-like lectins/glucanases"/>
    <property type="match status" value="1"/>
</dbReference>
<dbReference type="InterPro" id="IPR013148">
    <property type="entry name" value="Glyco_hydro_32_N"/>
</dbReference>
<evidence type="ECO:0000313" key="7">
    <source>
        <dbReference type="EMBL" id="KXA99664.1"/>
    </source>
</evidence>
<comment type="similarity">
    <text evidence="1">Belongs to the glycosyl hydrolase 32 family.</text>
</comment>
<feature type="domain" description="Glycosyl hydrolase family 32 C-terminal" evidence="6">
    <location>
        <begin position="91"/>
        <end position="244"/>
    </location>
</feature>
<dbReference type="Proteomes" id="UP000070344">
    <property type="component" value="Unassembled WGS sequence"/>
</dbReference>
<dbReference type="Pfam" id="PF08244">
    <property type="entry name" value="Glyco_hydro_32C"/>
    <property type="match status" value="1"/>
</dbReference>
<keyword evidence="4" id="KW-0326">Glycosidase</keyword>
<dbReference type="AlphaFoldDB" id="A0A133UZR3"/>
<dbReference type="PANTHER" id="PTHR43101">
    <property type="entry name" value="BETA-FRUCTOSIDASE"/>
    <property type="match status" value="1"/>
</dbReference>
<sequence>MDDKFLVEYRLGNLNENNKFEEDSRGILDAGDFYAPQVFMDDKNRNIMFGWITEARDEEEQVESGWSGSMSIPRIISLDSESKLKIKPVPEVKKLRSDNKYRNKREKIKSSSKMLPMKGSQVEIKAEFENIDATRFGFSIFESSDEKECTDVEIDRKNGKLIVDRSESTLNTSVDKSTQEALLDLAQGKSITVNMFLDHSIVEIFVNDMVSLTSRIYPSKESSDGISIFAKDGSVELSDIHVWEMESSWPKLDKYQS</sequence>
<protein>
    <recommendedName>
        <fullName evidence="2">beta-fructofuranosidase</fullName>
        <ecNumber evidence="2">3.2.1.26</ecNumber>
    </recommendedName>
</protein>
<keyword evidence="3" id="KW-0378">Hydrolase</keyword>
<evidence type="ECO:0000259" key="5">
    <source>
        <dbReference type="Pfam" id="PF00251"/>
    </source>
</evidence>
<accession>A0A133UZR3</accession>
<evidence type="ECO:0000256" key="4">
    <source>
        <dbReference type="ARBA" id="ARBA00023295"/>
    </source>
</evidence>
<gene>
    <name evidence="7" type="ORF">AKJ41_05090</name>
</gene>
<dbReference type="Pfam" id="PF00251">
    <property type="entry name" value="Glyco_hydro_32N"/>
    <property type="match status" value="1"/>
</dbReference>
<keyword evidence="8" id="KW-1185">Reference proteome</keyword>
<evidence type="ECO:0000256" key="1">
    <source>
        <dbReference type="ARBA" id="ARBA00009902"/>
    </source>
</evidence>
<dbReference type="InterPro" id="IPR051214">
    <property type="entry name" value="GH32_Enzymes"/>
</dbReference>
<name>A0A133UZR3_9EURY</name>
<dbReference type="InterPro" id="IPR013320">
    <property type="entry name" value="ConA-like_dom_sf"/>
</dbReference>
<evidence type="ECO:0000313" key="8">
    <source>
        <dbReference type="Proteomes" id="UP000070344"/>
    </source>
</evidence>
<dbReference type="Gene3D" id="2.115.10.20">
    <property type="entry name" value="Glycosyl hydrolase domain, family 43"/>
    <property type="match status" value="1"/>
</dbReference>
<feature type="domain" description="Glycosyl hydrolase family 32 N-terminal" evidence="5">
    <location>
        <begin position="4"/>
        <end position="88"/>
    </location>
</feature>
<dbReference type="Gene3D" id="2.60.120.560">
    <property type="entry name" value="Exo-inulinase, domain 1"/>
    <property type="match status" value="1"/>
</dbReference>
<dbReference type="EC" id="3.2.1.26" evidence="2"/>
<dbReference type="EMBL" id="LHXV01000075">
    <property type="protein sequence ID" value="KXA99664.1"/>
    <property type="molecule type" value="Genomic_DNA"/>
</dbReference>
<organism evidence="7 8">
    <name type="scientific">candidate division MSBL1 archaeon SCGC-AAA259O05</name>
    <dbReference type="NCBI Taxonomy" id="1698271"/>
    <lineage>
        <taxon>Archaea</taxon>
        <taxon>Methanobacteriati</taxon>
        <taxon>Methanobacteriota</taxon>
        <taxon>candidate division MSBL1</taxon>
    </lineage>
</organism>
<dbReference type="InterPro" id="IPR013189">
    <property type="entry name" value="Glyco_hydro_32_C"/>
</dbReference>
<dbReference type="PANTHER" id="PTHR43101:SF1">
    <property type="entry name" value="BETA-FRUCTOSIDASE"/>
    <property type="match status" value="1"/>
</dbReference>